<comment type="caution">
    <text evidence="3">The sequence shown here is derived from an EMBL/GenBank/DDBJ whole genome shotgun (WGS) entry which is preliminary data.</text>
</comment>
<evidence type="ECO:0000259" key="2">
    <source>
        <dbReference type="Pfam" id="PF18962"/>
    </source>
</evidence>
<protein>
    <submittedName>
        <fullName evidence="3">T9SS type A sorting domain-containing protein</fullName>
    </submittedName>
</protein>
<dbReference type="EMBL" id="VOXD01000023">
    <property type="protein sequence ID" value="TXF88420.1"/>
    <property type="molecule type" value="Genomic_DNA"/>
</dbReference>
<dbReference type="InterPro" id="IPR017853">
    <property type="entry name" value="GH"/>
</dbReference>
<keyword evidence="1" id="KW-0732">Signal</keyword>
<organism evidence="3 4">
    <name type="scientific">Neolewinella aurantiaca</name>
    <dbReference type="NCBI Taxonomy" id="2602767"/>
    <lineage>
        <taxon>Bacteria</taxon>
        <taxon>Pseudomonadati</taxon>
        <taxon>Bacteroidota</taxon>
        <taxon>Saprospiria</taxon>
        <taxon>Saprospirales</taxon>
        <taxon>Lewinellaceae</taxon>
        <taxon>Neolewinella</taxon>
    </lineage>
</organism>
<name>A0A5C7FFL8_9BACT</name>
<sequence>MIRLFFFLVVSLPMAGFAQTITKPIGCYAGTNGTSEGALSHPGARGVLLTEKWSDVEASPGVFDFSLLDAKINTVKAAGLPYALAVAAGAFGSPAWLTESLNVAHHDFEYQGQEWKLPLWWDNVCAQRLSGLISQLGDRYAADSLLSHVYVTQMTVNGVEGHLNGVNIPAFTAAGFTDQKWITAAKATTALFATAFPGKPIVFEVHEINQDTLIPTTIINDLTNDPALCNRVGLGMWWLSGKTNYQPDLIDFILNYQGDKYAQVIGRSDQTERFEGELYSSVFEQAKLLGIRYIEPWPYEFINHTADDLIQDFNLWADARFSPSDTCNLVTSQNQITRLGGAVAIYPNPASRGFEVRTDFSYRNIVVMLFDAQGRLLRRSINQAYLGLDGLAAGVYFVRLTIDGSTVEKKIIKTD</sequence>
<feature type="chain" id="PRO_5023129569" evidence="1">
    <location>
        <begin position="19"/>
        <end position="415"/>
    </location>
</feature>
<proteinExistence type="predicted"/>
<dbReference type="Pfam" id="PF18962">
    <property type="entry name" value="Por_Secre_tail"/>
    <property type="match status" value="1"/>
</dbReference>
<evidence type="ECO:0000313" key="3">
    <source>
        <dbReference type="EMBL" id="TXF88420.1"/>
    </source>
</evidence>
<gene>
    <name evidence="3" type="ORF">FUA23_14885</name>
</gene>
<dbReference type="Proteomes" id="UP000321907">
    <property type="component" value="Unassembled WGS sequence"/>
</dbReference>
<reference evidence="3 4" key="1">
    <citation type="submission" date="2019-08" db="EMBL/GenBank/DDBJ databases">
        <title>Lewinella sp. strain SSH13 Genome sequencing and assembly.</title>
        <authorList>
            <person name="Kim I."/>
        </authorList>
    </citation>
    <scope>NUCLEOTIDE SEQUENCE [LARGE SCALE GENOMIC DNA]</scope>
    <source>
        <strain evidence="3 4">SSH13</strain>
    </source>
</reference>
<keyword evidence="4" id="KW-1185">Reference proteome</keyword>
<dbReference type="NCBIfam" id="TIGR04183">
    <property type="entry name" value="Por_Secre_tail"/>
    <property type="match status" value="1"/>
</dbReference>
<evidence type="ECO:0000256" key="1">
    <source>
        <dbReference type="SAM" id="SignalP"/>
    </source>
</evidence>
<dbReference type="OrthoDB" id="4047605at2"/>
<evidence type="ECO:0000313" key="4">
    <source>
        <dbReference type="Proteomes" id="UP000321907"/>
    </source>
</evidence>
<dbReference type="RefSeq" id="WP_147931549.1">
    <property type="nucleotide sequence ID" value="NZ_VOXD01000023.1"/>
</dbReference>
<dbReference type="SUPFAM" id="SSF51445">
    <property type="entry name" value="(Trans)glycosidases"/>
    <property type="match status" value="1"/>
</dbReference>
<accession>A0A5C7FFL8</accession>
<feature type="signal peptide" evidence="1">
    <location>
        <begin position="1"/>
        <end position="18"/>
    </location>
</feature>
<feature type="domain" description="Secretion system C-terminal sorting" evidence="2">
    <location>
        <begin position="345"/>
        <end position="412"/>
    </location>
</feature>
<dbReference type="InterPro" id="IPR026444">
    <property type="entry name" value="Secre_tail"/>
</dbReference>
<dbReference type="AlphaFoldDB" id="A0A5C7FFL8"/>
<dbReference type="Gene3D" id="3.20.20.80">
    <property type="entry name" value="Glycosidases"/>
    <property type="match status" value="1"/>
</dbReference>